<dbReference type="InterPro" id="IPR005122">
    <property type="entry name" value="Uracil-DNA_glycosylase-like"/>
</dbReference>
<dbReference type="PANTHER" id="PTHR42160:SF1">
    <property type="entry name" value="URACIL-DNA GLYCOSYLASE SUPERFAMILY PROTEIN"/>
    <property type="match status" value="1"/>
</dbReference>
<dbReference type="Gene3D" id="3.40.470.10">
    <property type="entry name" value="Uracil-DNA glycosylase-like domain"/>
    <property type="match status" value="1"/>
</dbReference>
<dbReference type="EMBL" id="QVLS01000001">
    <property type="protein sequence ID" value="RFP82865.1"/>
    <property type="molecule type" value="Genomic_DNA"/>
</dbReference>
<dbReference type="CDD" id="cd10033">
    <property type="entry name" value="UDG_like"/>
    <property type="match status" value="1"/>
</dbReference>
<protein>
    <submittedName>
        <fullName evidence="2">Uracil-DNA glycosylase family protein</fullName>
    </submittedName>
</protein>
<gene>
    <name evidence="2" type="ORF">DY262_01430</name>
</gene>
<proteinExistence type="predicted"/>
<dbReference type="SMART" id="SM00986">
    <property type="entry name" value="UDG"/>
    <property type="match status" value="1"/>
</dbReference>
<dbReference type="AlphaFoldDB" id="A0A372EQK3"/>
<keyword evidence="3" id="KW-1185">Reference proteome</keyword>
<sequence length="212" mass="22925">MASRTPSSPSASALERLLGEVRQCRLCAERLPHPPRPVLQLGATARVLVAGQAPGRRVNLSGIPFDDASGKRLRDWMGVDTRTFYDPSAVALLPMGLCYPGTGPGGDLPPRPECAPAWRAALLAQLPRVELVLAVGRHAQAWHLGPAARATLTETVRAWRDGGPGLLPLPHPSPRNNRWLRDNPWFEDEVLPALRARVAAALARPPTGNPWP</sequence>
<feature type="domain" description="Uracil-DNA glycosylase-like" evidence="1">
    <location>
        <begin position="38"/>
        <end position="195"/>
    </location>
</feature>
<dbReference type="RefSeq" id="WP_116957533.1">
    <property type="nucleotide sequence ID" value="NZ_QVLS01000001.1"/>
</dbReference>
<dbReference type="InterPro" id="IPR036895">
    <property type="entry name" value="Uracil-DNA_glycosylase-like_sf"/>
</dbReference>
<evidence type="ECO:0000313" key="3">
    <source>
        <dbReference type="Proteomes" id="UP000261931"/>
    </source>
</evidence>
<dbReference type="Pfam" id="PF03167">
    <property type="entry name" value="UDG"/>
    <property type="match status" value="1"/>
</dbReference>
<reference evidence="2 3" key="1">
    <citation type="submission" date="2018-08" db="EMBL/GenBank/DDBJ databases">
        <title>Hydrogenophaga sp. LA-38 isolated from sludge.</title>
        <authorList>
            <person name="Im W.-T."/>
        </authorList>
    </citation>
    <scope>NUCLEOTIDE SEQUENCE [LARGE SCALE GENOMIC DNA]</scope>
    <source>
        <strain evidence="2 3">LA-38</strain>
    </source>
</reference>
<dbReference type="SMART" id="SM00987">
    <property type="entry name" value="UreE_C"/>
    <property type="match status" value="1"/>
</dbReference>
<dbReference type="Proteomes" id="UP000261931">
    <property type="component" value="Unassembled WGS sequence"/>
</dbReference>
<name>A0A372EQK3_9BURK</name>
<evidence type="ECO:0000313" key="2">
    <source>
        <dbReference type="EMBL" id="RFP82865.1"/>
    </source>
</evidence>
<dbReference type="SUPFAM" id="SSF52141">
    <property type="entry name" value="Uracil-DNA glycosylase-like"/>
    <property type="match status" value="1"/>
</dbReference>
<organism evidence="2 3">
    <name type="scientific">Hydrogenophaga borbori</name>
    <dbReference type="NCBI Taxonomy" id="2294117"/>
    <lineage>
        <taxon>Bacteria</taxon>
        <taxon>Pseudomonadati</taxon>
        <taxon>Pseudomonadota</taxon>
        <taxon>Betaproteobacteria</taxon>
        <taxon>Burkholderiales</taxon>
        <taxon>Comamonadaceae</taxon>
        <taxon>Hydrogenophaga</taxon>
    </lineage>
</organism>
<dbReference type="InterPro" id="IPR047124">
    <property type="entry name" value="HI_0220.2"/>
</dbReference>
<evidence type="ECO:0000259" key="1">
    <source>
        <dbReference type="SMART" id="SM00986"/>
    </source>
</evidence>
<accession>A0A372EQK3</accession>
<comment type="caution">
    <text evidence="2">The sequence shown here is derived from an EMBL/GenBank/DDBJ whole genome shotgun (WGS) entry which is preliminary data.</text>
</comment>
<dbReference type="PANTHER" id="PTHR42160">
    <property type="entry name" value="URACIL-DNA GLYCOSYLASE SUPERFAMILY PROTEIN"/>
    <property type="match status" value="1"/>
</dbReference>